<dbReference type="EMBL" id="OIVN01001805">
    <property type="protein sequence ID" value="SPC97865.1"/>
    <property type="molecule type" value="Genomic_DNA"/>
</dbReference>
<accession>A0A2N9GED4</accession>
<name>A0A2N9GED4_FAGSY</name>
<sequence length="84" mass="8837">MAQRSNVGGTVQIRRGVAVTEQGVATANLGGSWGGDTKNGLRRSHGRALELGQATDPRAVTAMPTSPRLSWRGAVIQLEWVVVA</sequence>
<organism evidence="1">
    <name type="scientific">Fagus sylvatica</name>
    <name type="common">Beechnut</name>
    <dbReference type="NCBI Taxonomy" id="28930"/>
    <lineage>
        <taxon>Eukaryota</taxon>
        <taxon>Viridiplantae</taxon>
        <taxon>Streptophyta</taxon>
        <taxon>Embryophyta</taxon>
        <taxon>Tracheophyta</taxon>
        <taxon>Spermatophyta</taxon>
        <taxon>Magnoliopsida</taxon>
        <taxon>eudicotyledons</taxon>
        <taxon>Gunneridae</taxon>
        <taxon>Pentapetalae</taxon>
        <taxon>rosids</taxon>
        <taxon>fabids</taxon>
        <taxon>Fagales</taxon>
        <taxon>Fagaceae</taxon>
        <taxon>Fagus</taxon>
    </lineage>
</organism>
<dbReference type="AlphaFoldDB" id="A0A2N9GED4"/>
<proteinExistence type="predicted"/>
<protein>
    <submittedName>
        <fullName evidence="1">Uncharacterized protein</fullName>
    </submittedName>
</protein>
<gene>
    <name evidence="1" type="ORF">FSB_LOCUS25747</name>
</gene>
<reference evidence="1" key="1">
    <citation type="submission" date="2018-02" db="EMBL/GenBank/DDBJ databases">
        <authorList>
            <person name="Cohen D.B."/>
            <person name="Kent A.D."/>
        </authorList>
    </citation>
    <scope>NUCLEOTIDE SEQUENCE</scope>
</reference>
<evidence type="ECO:0000313" key="1">
    <source>
        <dbReference type="EMBL" id="SPC97865.1"/>
    </source>
</evidence>